<feature type="transmembrane region" description="Helical" evidence="1">
    <location>
        <begin position="12"/>
        <end position="35"/>
    </location>
</feature>
<gene>
    <name evidence="2" type="ORF">KG104_03730</name>
</gene>
<dbReference type="EMBL" id="CP076456">
    <property type="protein sequence ID" value="QWQ36919.1"/>
    <property type="molecule type" value="Genomic_DNA"/>
</dbReference>
<keyword evidence="1" id="KW-0812">Transmembrane</keyword>
<organism evidence="2 3">
    <name type="scientific">Arthrobacter sunyaminii</name>
    <dbReference type="NCBI Taxonomy" id="2816859"/>
    <lineage>
        <taxon>Bacteria</taxon>
        <taxon>Bacillati</taxon>
        <taxon>Actinomycetota</taxon>
        <taxon>Actinomycetes</taxon>
        <taxon>Micrococcales</taxon>
        <taxon>Micrococcaceae</taxon>
        <taxon>Arthrobacter</taxon>
    </lineage>
</organism>
<feature type="transmembrane region" description="Helical" evidence="1">
    <location>
        <begin position="131"/>
        <end position="152"/>
    </location>
</feature>
<evidence type="ECO:0000256" key="1">
    <source>
        <dbReference type="SAM" id="Phobius"/>
    </source>
</evidence>
<dbReference type="Proteomes" id="UP000680588">
    <property type="component" value="Chromosome"/>
</dbReference>
<feature type="transmembrane region" description="Helical" evidence="1">
    <location>
        <begin position="81"/>
        <end position="97"/>
    </location>
</feature>
<name>A0A975S6W5_9MICC</name>
<dbReference type="AlphaFoldDB" id="A0A975S6W5"/>
<proteinExistence type="predicted"/>
<dbReference type="KEGG" id="asun:KG104_03730"/>
<dbReference type="RefSeq" id="WP_207347319.1">
    <property type="nucleotide sequence ID" value="NZ_CP076456.1"/>
</dbReference>
<evidence type="ECO:0000313" key="3">
    <source>
        <dbReference type="Proteomes" id="UP000680588"/>
    </source>
</evidence>
<accession>A0A975S6W5</accession>
<feature type="transmembrane region" description="Helical" evidence="1">
    <location>
        <begin position="103"/>
        <end position="119"/>
    </location>
</feature>
<keyword evidence="3" id="KW-1185">Reference proteome</keyword>
<evidence type="ECO:0000313" key="2">
    <source>
        <dbReference type="EMBL" id="QWQ36919.1"/>
    </source>
</evidence>
<sequence length="193" mass="20648">MSTTVHRRSVRLSLAASCSKILPPALVLTILVLLAGIKAGLGAGGVFLLVAGIVGIPGAIYKGTKPVFRRRGLPDSWRTNIVAVLMLLGTVICWAIPLKAPIPLTVGALLLGNVGLVFFRRWLDVSAHVSVMTFAVLWIPTLFGGAWAWLLILSPLMMFSRVVLREHTRSEALSGAALGVATFCCFLVAMTWS</sequence>
<keyword evidence="1" id="KW-1133">Transmembrane helix</keyword>
<protein>
    <submittedName>
        <fullName evidence="2">Uncharacterized protein</fullName>
    </submittedName>
</protein>
<reference evidence="2" key="1">
    <citation type="submission" date="2021-06" db="EMBL/GenBank/DDBJ databases">
        <title>Novel species in genus Arthrobacter.</title>
        <authorList>
            <person name="Zhang G."/>
        </authorList>
    </citation>
    <scope>NUCLEOTIDE SEQUENCE</scope>
    <source>
        <strain evidence="2">Zg-ZUI122</strain>
    </source>
</reference>
<feature type="transmembrane region" description="Helical" evidence="1">
    <location>
        <begin position="172"/>
        <end position="192"/>
    </location>
</feature>
<feature type="transmembrane region" description="Helical" evidence="1">
    <location>
        <begin position="41"/>
        <end position="61"/>
    </location>
</feature>
<keyword evidence="1" id="KW-0472">Membrane</keyword>